<evidence type="ECO:0000313" key="5">
    <source>
        <dbReference type="Proteomes" id="UP000321514"/>
    </source>
</evidence>
<dbReference type="EMBL" id="FOIB01000011">
    <property type="protein sequence ID" value="SEU36323.1"/>
    <property type="molecule type" value="Genomic_DNA"/>
</dbReference>
<reference evidence="2 5" key="2">
    <citation type="submission" date="2019-07" db="EMBL/GenBank/DDBJ databases">
        <title>Whole genome shotgun sequence of Myxococcus fulvus NBRC 100333.</title>
        <authorList>
            <person name="Hosoyama A."/>
            <person name="Uohara A."/>
            <person name="Ohji S."/>
            <person name="Ichikawa N."/>
        </authorList>
    </citation>
    <scope>NUCLEOTIDE SEQUENCE [LARGE SCALE GENOMIC DNA]</scope>
    <source>
        <strain evidence="2 5">NBRC 100333</strain>
    </source>
</reference>
<evidence type="ECO:0000313" key="3">
    <source>
        <dbReference type="EMBL" id="SEU36323.1"/>
    </source>
</evidence>
<keyword evidence="4" id="KW-1185">Reference proteome</keyword>
<evidence type="ECO:0000313" key="2">
    <source>
        <dbReference type="EMBL" id="GEN12778.1"/>
    </source>
</evidence>
<reference evidence="3 4" key="1">
    <citation type="submission" date="2016-10" db="EMBL/GenBank/DDBJ databases">
        <authorList>
            <person name="Varghese N."/>
            <person name="Submissions S."/>
        </authorList>
    </citation>
    <scope>NUCLEOTIDE SEQUENCE [LARGE SCALE GENOMIC DNA]</scope>
    <source>
        <strain evidence="3 4">DSM 16525</strain>
    </source>
</reference>
<dbReference type="STRING" id="1334629.MFUL124B02_12560"/>
<dbReference type="Proteomes" id="UP000183760">
    <property type="component" value="Unassembled WGS sequence"/>
</dbReference>
<evidence type="ECO:0000256" key="1">
    <source>
        <dbReference type="SAM" id="MobiDB-lite"/>
    </source>
</evidence>
<protein>
    <submittedName>
        <fullName evidence="2">Uncharacterized protein</fullName>
    </submittedName>
</protein>
<dbReference type="EMBL" id="BJXR01000068">
    <property type="protein sequence ID" value="GEN12778.1"/>
    <property type="molecule type" value="Genomic_DNA"/>
</dbReference>
<gene>
    <name evidence="2" type="ORF">MFU01_78150</name>
    <name evidence="3" type="ORF">SAMN05443572_111158</name>
</gene>
<organism evidence="2 5">
    <name type="scientific">Myxococcus fulvus</name>
    <dbReference type="NCBI Taxonomy" id="33"/>
    <lineage>
        <taxon>Bacteria</taxon>
        <taxon>Pseudomonadati</taxon>
        <taxon>Myxococcota</taxon>
        <taxon>Myxococcia</taxon>
        <taxon>Myxococcales</taxon>
        <taxon>Cystobacterineae</taxon>
        <taxon>Myxococcaceae</taxon>
        <taxon>Myxococcus</taxon>
    </lineage>
</organism>
<comment type="caution">
    <text evidence="2">The sequence shown here is derived from an EMBL/GenBank/DDBJ whole genome shotgun (WGS) entry which is preliminary data.</text>
</comment>
<sequence length="448" mass="50125">MIIVYQSLESTGKKEDSLGTALMGNSFKHGAQSNVEEIYPLDNNQTLTFQTPVYDLLAKKMTFPSSTIQFATQAESKSLSSRYDKERKEPGEGKALLLSFMKGVIDTITKSVMNRTRSRGELPSVRLPDIIVLGEAFTTDLLKDLGVSSVGGYRVVTGMNPTGDSRHRFTVLLREDLNLRDSDIEMFPYTLTSNDNKDEQARCVILRVMGWLMAFVHTPNAICKDSTRVIKYLANNAKNVTTQEKLDLVMGDTNQPTSDFVRSTLKNQLGGEDWVSSVLDDKQELVGFGGHNVFSISGTNSTFKTHFDIACTPHMTAVVRDGKVLGFDENDSKANPAFVFHGLTDKFTELEGKAYAYSDHNGVIVEVLRQKSVYAQREKKRKEERCSDCRRPLTALDQMAGRHLTCRYAPLALRWTPLDGEENDDEQPERQFKKRKPEPPPDNGLGNG</sequence>
<accession>A0A511THU3</accession>
<dbReference type="SUPFAM" id="SSF56219">
    <property type="entry name" value="DNase I-like"/>
    <property type="match status" value="1"/>
</dbReference>
<dbReference type="AlphaFoldDB" id="A0A511THU3"/>
<feature type="region of interest" description="Disordered" evidence="1">
    <location>
        <begin position="417"/>
        <end position="448"/>
    </location>
</feature>
<dbReference type="RefSeq" id="WP_074957964.1">
    <property type="nucleotide sequence ID" value="NZ_BJXR01000068.1"/>
</dbReference>
<evidence type="ECO:0000313" key="4">
    <source>
        <dbReference type="Proteomes" id="UP000183760"/>
    </source>
</evidence>
<proteinExistence type="predicted"/>
<dbReference type="InterPro" id="IPR036691">
    <property type="entry name" value="Endo/exonu/phosph_ase_sf"/>
</dbReference>
<dbReference type="OrthoDB" id="5521882at2"/>
<dbReference type="Proteomes" id="UP000321514">
    <property type="component" value="Unassembled WGS sequence"/>
</dbReference>
<name>A0A511THU3_MYXFU</name>